<comment type="caution">
    <text evidence="1">The sequence shown here is derived from an EMBL/GenBank/DDBJ whole genome shotgun (WGS) entry which is preliminary data.</text>
</comment>
<dbReference type="Proteomes" id="UP001419268">
    <property type="component" value="Unassembled WGS sequence"/>
</dbReference>
<keyword evidence="2" id="KW-1185">Reference proteome</keyword>
<protein>
    <submittedName>
        <fullName evidence="1">Uncharacterized protein</fullName>
    </submittedName>
</protein>
<organism evidence="1 2">
    <name type="scientific">Stephania cephalantha</name>
    <dbReference type="NCBI Taxonomy" id="152367"/>
    <lineage>
        <taxon>Eukaryota</taxon>
        <taxon>Viridiplantae</taxon>
        <taxon>Streptophyta</taxon>
        <taxon>Embryophyta</taxon>
        <taxon>Tracheophyta</taxon>
        <taxon>Spermatophyta</taxon>
        <taxon>Magnoliopsida</taxon>
        <taxon>Ranunculales</taxon>
        <taxon>Menispermaceae</taxon>
        <taxon>Menispermoideae</taxon>
        <taxon>Cissampelideae</taxon>
        <taxon>Stephania</taxon>
    </lineage>
</organism>
<dbReference type="EMBL" id="JBBNAG010000004">
    <property type="protein sequence ID" value="KAK9140598.1"/>
    <property type="molecule type" value="Genomic_DNA"/>
</dbReference>
<sequence>MPNVGTMYPLLSYVADVKTRARTCLEMRTRVESDLETLITNSKEFKTCAHPKAQNNNINIELLHYRHPNQRSRDSLVLTKDQRSFPNYNILLIPHSGDNTPFVLTTLNTFYELRENRTSRARGGKECTKKVREMNVGTFWTKFDIYTRKPIKDFAQKPSFDYPNHYLKVAQKLDCTVMWQYVRAGERCVRLVTNFELVWLRHALTNLVSELRLGSIEENFGKVRSAWITMKKKGSSHNREGIRISSSKFSWKVLILITLQPRQVGPMIRTNLGLCGLGAWSQVGVGSLKIDGKVSN</sequence>
<evidence type="ECO:0000313" key="1">
    <source>
        <dbReference type="EMBL" id="KAK9140598.1"/>
    </source>
</evidence>
<name>A0AAP0JW18_9MAGN</name>
<gene>
    <name evidence="1" type="ORF">Scep_010279</name>
</gene>
<dbReference type="AlphaFoldDB" id="A0AAP0JW18"/>
<proteinExistence type="predicted"/>
<reference evidence="1 2" key="1">
    <citation type="submission" date="2024-01" db="EMBL/GenBank/DDBJ databases">
        <title>Genome assemblies of Stephania.</title>
        <authorList>
            <person name="Yang L."/>
        </authorList>
    </citation>
    <scope>NUCLEOTIDE SEQUENCE [LARGE SCALE GENOMIC DNA]</scope>
    <source>
        <strain evidence="1">JXDWG</strain>
        <tissue evidence="1">Leaf</tissue>
    </source>
</reference>
<evidence type="ECO:0000313" key="2">
    <source>
        <dbReference type="Proteomes" id="UP001419268"/>
    </source>
</evidence>
<accession>A0AAP0JW18</accession>